<dbReference type="InterPro" id="IPR029063">
    <property type="entry name" value="SAM-dependent_MTases_sf"/>
</dbReference>
<dbReference type="Pfam" id="PF13649">
    <property type="entry name" value="Methyltransf_25"/>
    <property type="match status" value="1"/>
</dbReference>
<keyword evidence="3" id="KW-1185">Reference proteome</keyword>
<dbReference type="InterPro" id="IPR041698">
    <property type="entry name" value="Methyltransf_25"/>
</dbReference>
<dbReference type="CDD" id="cd02440">
    <property type="entry name" value="AdoMet_MTases"/>
    <property type="match status" value="1"/>
</dbReference>
<dbReference type="AlphaFoldDB" id="A0A828Y5I7"/>
<dbReference type="GO" id="GO:0032259">
    <property type="term" value="P:methylation"/>
    <property type="evidence" value="ECO:0007669"/>
    <property type="project" value="UniProtKB-KW"/>
</dbReference>
<accession>A0A828Y5I7</accession>
<sequence length="216" mass="24853">MSNSNPINQGIEVYQKHGSAWLESKADENHTREILEMLMSHIAEITGTPYILDLCCGYGRLTLPLLEKLLNVVGVDLSPTLIQEAESRRIRLNLGNNMSFQVGDMKRIPFPDSQFDFGFCVWASLNFLSNLEDQTRAFTEIYRVLRPEGKFLIEIPFHEDKDPVIQEIEAEGIKYLYFPFTQRYIQDLLAGFSFRTCTVDIANIANRKRTIVLLQK</sequence>
<evidence type="ECO:0000313" key="2">
    <source>
        <dbReference type="EMBL" id="EKO53182.1"/>
    </source>
</evidence>
<dbReference type="GO" id="GO:0008168">
    <property type="term" value="F:methyltransferase activity"/>
    <property type="evidence" value="ECO:0007669"/>
    <property type="project" value="UniProtKB-KW"/>
</dbReference>
<feature type="domain" description="Methyltransferase" evidence="1">
    <location>
        <begin position="51"/>
        <end position="149"/>
    </location>
</feature>
<comment type="caution">
    <text evidence="2">The sequence shown here is derived from an EMBL/GenBank/DDBJ whole genome shotgun (WGS) entry which is preliminary data.</text>
</comment>
<proteinExistence type="predicted"/>
<dbReference type="RefSeq" id="WP_004768460.1">
    <property type="nucleotide sequence ID" value="NZ_AKWH02000012.1"/>
</dbReference>
<gene>
    <name evidence="2" type="ORF">LEP1GSC131_0539</name>
</gene>
<evidence type="ECO:0000259" key="1">
    <source>
        <dbReference type="Pfam" id="PF13649"/>
    </source>
</evidence>
<dbReference type="Gene3D" id="3.40.50.150">
    <property type="entry name" value="Vaccinia Virus protein VP39"/>
    <property type="match status" value="1"/>
</dbReference>
<dbReference type="EMBL" id="AKWH02000012">
    <property type="protein sequence ID" value="EKO53182.1"/>
    <property type="molecule type" value="Genomic_DNA"/>
</dbReference>
<keyword evidence="2" id="KW-0808">Transferase</keyword>
<dbReference type="PANTHER" id="PTHR43591">
    <property type="entry name" value="METHYLTRANSFERASE"/>
    <property type="match status" value="1"/>
</dbReference>
<evidence type="ECO:0000313" key="3">
    <source>
        <dbReference type="Proteomes" id="UP000006339"/>
    </source>
</evidence>
<protein>
    <submittedName>
        <fullName evidence="2">Methyltransferase domain protein</fullName>
    </submittedName>
</protein>
<keyword evidence="2" id="KW-0489">Methyltransferase</keyword>
<organism evidence="2 3">
    <name type="scientific">Leptospira kirschneri str. 200802841</name>
    <dbReference type="NCBI Taxonomy" id="1193047"/>
    <lineage>
        <taxon>Bacteria</taxon>
        <taxon>Pseudomonadati</taxon>
        <taxon>Spirochaetota</taxon>
        <taxon>Spirochaetia</taxon>
        <taxon>Leptospirales</taxon>
        <taxon>Leptospiraceae</taxon>
        <taxon>Leptospira</taxon>
    </lineage>
</organism>
<dbReference type="Proteomes" id="UP000006339">
    <property type="component" value="Unassembled WGS sequence"/>
</dbReference>
<dbReference type="SUPFAM" id="SSF53335">
    <property type="entry name" value="S-adenosyl-L-methionine-dependent methyltransferases"/>
    <property type="match status" value="1"/>
</dbReference>
<name>A0A828Y5I7_9LEPT</name>
<reference evidence="2" key="1">
    <citation type="submission" date="2012-10" db="EMBL/GenBank/DDBJ databases">
        <authorList>
            <person name="Harkins D.M."/>
            <person name="Durkin A.S."/>
            <person name="Brinkac L.M."/>
            <person name="Selengut J.D."/>
            <person name="Sanka R."/>
            <person name="DePew J."/>
            <person name="Purushe J."/>
            <person name="Picardeau M."/>
            <person name="Werts C."/>
            <person name="Goarant C."/>
            <person name="Vinetz J.M."/>
            <person name="Sutton G.G."/>
            <person name="Nelson W.C."/>
            <person name="Fouts D.E."/>
        </authorList>
    </citation>
    <scope>NUCLEOTIDE SEQUENCE [LARGE SCALE GENOMIC DNA]</scope>
    <source>
        <strain evidence="2">200802841</strain>
    </source>
</reference>